<dbReference type="PANTHER" id="PTHR24198">
    <property type="entry name" value="ANKYRIN REPEAT AND PROTEIN KINASE DOMAIN-CONTAINING PROTEIN"/>
    <property type="match status" value="1"/>
</dbReference>
<dbReference type="Pfam" id="PF12796">
    <property type="entry name" value="Ank_2"/>
    <property type="match status" value="1"/>
</dbReference>
<feature type="region of interest" description="Disordered" evidence="4">
    <location>
        <begin position="157"/>
        <end position="180"/>
    </location>
</feature>
<dbReference type="SMART" id="SM00248">
    <property type="entry name" value="ANK"/>
    <property type="match status" value="2"/>
</dbReference>
<evidence type="ECO:0000313" key="6">
    <source>
        <dbReference type="Proteomes" id="UP000326757"/>
    </source>
</evidence>
<reference evidence="5 6" key="1">
    <citation type="submission" date="2019-06" db="EMBL/GenBank/DDBJ databases">
        <title>Genome Sequence of the Brown Rot Fungal Pathogen Monilinia laxa.</title>
        <authorList>
            <person name="De Miccolis Angelini R.M."/>
            <person name="Landi L."/>
            <person name="Abate D."/>
            <person name="Pollastro S."/>
            <person name="Romanazzi G."/>
            <person name="Faretra F."/>
        </authorList>
    </citation>
    <scope>NUCLEOTIDE SEQUENCE [LARGE SCALE GENOMIC DNA]</scope>
    <source>
        <strain evidence="5 6">Mlax316</strain>
    </source>
</reference>
<name>A0A5N6KK54_MONLA</name>
<dbReference type="PRINTS" id="PR01415">
    <property type="entry name" value="ANKYRIN"/>
</dbReference>
<dbReference type="PANTHER" id="PTHR24198:SF165">
    <property type="entry name" value="ANKYRIN REPEAT-CONTAINING PROTEIN-RELATED"/>
    <property type="match status" value="1"/>
</dbReference>
<dbReference type="Proteomes" id="UP000326757">
    <property type="component" value="Unassembled WGS sequence"/>
</dbReference>
<dbReference type="FunFam" id="1.25.40.20:FF:000325">
    <property type="entry name" value="Ankyrin repeat-containing protein YAR1"/>
    <property type="match status" value="1"/>
</dbReference>
<dbReference type="SUPFAM" id="SSF48403">
    <property type="entry name" value="Ankyrin repeat"/>
    <property type="match status" value="1"/>
</dbReference>
<comment type="caution">
    <text evidence="5">The sequence shown here is derived from an EMBL/GenBank/DDBJ whole genome shotgun (WGS) entry which is preliminary data.</text>
</comment>
<sequence length="208" mass="22165">MAPKFTEDETDDLIYFARVGDKDEFETLREELCKREGCSTTEALETARESESGNGVLHMSAANGHHELLALLIKQLSNPSPQNPQMLAILNTQNASGNTPLHWAALNGHLECVKILIENGADPTIQNQKGHDAVYEAELADKTEVVDWVLKEGGEGLEEGIAGDDAGEGGAADESTGEEGVEVVKVEEGEGKLEDAVKNLGIGGAAEK</sequence>
<keyword evidence="1" id="KW-0677">Repeat</keyword>
<keyword evidence="2 3" id="KW-0040">ANK repeat</keyword>
<keyword evidence="6" id="KW-1185">Reference proteome</keyword>
<dbReference type="Gene3D" id="1.25.40.20">
    <property type="entry name" value="Ankyrin repeat-containing domain"/>
    <property type="match status" value="1"/>
</dbReference>
<feature type="compositionally biased region" description="Acidic residues" evidence="4">
    <location>
        <begin position="157"/>
        <end position="167"/>
    </location>
</feature>
<evidence type="ECO:0000256" key="1">
    <source>
        <dbReference type="ARBA" id="ARBA00022737"/>
    </source>
</evidence>
<dbReference type="EMBL" id="VIGI01000002">
    <property type="protein sequence ID" value="KAB8303971.1"/>
    <property type="molecule type" value="Genomic_DNA"/>
</dbReference>
<evidence type="ECO:0000313" key="5">
    <source>
        <dbReference type="EMBL" id="KAB8303971.1"/>
    </source>
</evidence>
<evidence type="ECO:0000256" key="4">
    <source>
        <dbReference type="SAM" id="MobiDB-lite"/>
    </source>
</evidence>
<organism evidence="5 6">
    <name type="scientific">Monilinia laxa</name>
    <name type="common">Brown rot fungus</name>
    <name type="synonym">Sclerotinia laxa</name>
    <dbReference type="NCBI Taxonomy" id="61186"/>
    <lineage>
        <taxon>Eukaryota</taxon>
        <taxon>Fungi</taxon>
        <taxon>Dikarya</taxon>
        <taxon>Ascomycota</taxon>
        <taxon>Pezizomycotina</taxon>
        <taxon>Leotiomycetes</taxon>
        <taxon>Helotiales</taxon>
        <taxon>Sclerotiniaceae</taxon>
        <taxon>Monilinia</taxon>
    </lineage>
</organism>
<accession>A0A5N6KK54</accession>
<dbReference type="AlphaFoldDB" id="A0A5N6KK54"/>
<dbReference type="InterPro" id="IPR002110">
    <property type="entry name" value="Ankyrin_rpt"/>
</dbReference>
<gene>
    <name evidence="5" type="ORF">EYC80_005326</name>
</gene>
<feature type="repeat" description="ANK" evidence="3">
    <location>
        <begin position="96"/>
        <end position="128"/>
    </location>
</feature>
<evidence type="ECO:0000256" key="2">
    <source>
        <dbReference type="ARBA" id="ARBA00023043"/>
    </source>
</evidence>
<proteinExistence type="predicted"/>
<dbReference type="GO" id="GO:0005737">
    <property type="term" value="C:cytoplasm"/>
    <property type="evidence" value="ECO:0007669"/>
    <property type="project" value="TreeGrafter"/>
</dbReference>
<dbReference type="PROSITE" id="PS50088">
    <property type="entry name" value="ANK_REPEAT"/>
    <property type="match status" value="1"/>
</dbReference>
<dbReference type="PROSITE" id="PS50297">
    <property type="entry name" value="ANK_REP_REGION"/>
    <property type="match status" value="1"/>
</dbReference>
<dbReference type="InterPro" id="IPR036770">
    <property type="entry name" value="Ankyrin_rpt-contain_sf"/>
</dbReference>
<dbReference type="OrthoDB" id="10057496at2759"/>
<protein>
    <submittedName>
        <fullName evidence="5">Uncharacterized protein</fullName>
    </submittedName>
</protein>
<evidence type="ECO:0000256" key="3">
    <source>
        <dbReference type="PROSITE-ProRule" id="PRU00023"/>
    </source>
</evidence>